<dbReference type="GO" id="GO:0006508">
    <property type="term" value="P:proteolysis"/>
    <property type="evidence" value="ECO:0007669"/>
    <property type="project" value="InterPro"/>
</dbReference>
<proteinExistence type="predicted"/>
<evidence type="ECO:0000256" key="1">
    <source>
        <dbReference type="SAM" id="MobiDB-lite"/>
    </source>
</evidence>
<dbReference type="PANTHER" id="PTHR12147:SF26">
    <property type="entry name" value="PEPTIDASE M28 DOMAIN-CONTAINING PROTEIN"/>
    <property type="match status" value="1"/>
</dbReference>
<dbReference type="Pfam" id="PF04389">
    <property type="entry name" value="Peptidase_M28"/>
    <property type="match status" value="1"/>
</dbReference>
<reference evidence="4 6" key="2">
    <citation type="submission" date="2020-06" db="EMBL/GenBank/DDBJ databases">
        <title>Genome mining for natural products.</title>
        <authorList>
            <person name="Zhang B."/>
            <person name="Shi J."/>
            <person name="Ge H."/>
        </authorList>
    </citation>
    <scope>NUCLEOTIDE SEQUENCE [LARGE SCALE GENOMIC DNA]</scope>
    <source>
        <strain evidence="4 6">NA06532</strain>
    </source>
</reference>
<feature type="compositionally biased region" description="Basic and acidic residues" evidence="1">
    <location>
        <begin position="1"/>
        <end position="23"/>
    </location>
</feature>
<dbReference type="InterPro" id="IPR045175">
    <property type="entry name" value="M28_fam"/>
</dbReference>
<evidence type="ECO:0000313" key="3">
    <source>
        <dbReference type="EMBL" id="NEB69548.1"/>
    </source>
</evidence>
<organism evidence="3 5">
    <name type="scientific">Streptomyces microflavus</name>
    <name type="common">Streptomyces lipmanii</name>
    <dbReference type="NCBI Taxonomy" id="1919"/>
    <lineage>
        <taxon>Bacteria</taxon>
        <taxon>Bacillati</taxon>
        <taxon>Actinomycetota</taxon>
        <taxon>Actinomycetes</taxon>
        <taxon>Kitasatosporales</taxon>
        <taxon>Streptomycetaceae</taxon>
        <taxon>Streptomyces</taxon>
    </lineage>
</organism>
<dbReference type="EMBL" id="CP054926">
    <property type="protein sequence ID" value="QKW41375.1"/>
    <property type="molecule type" value="Genomic_DNA"/>
</dbReference>
<reference evidence="3 5" key="1">
    <citation type="submission" date="2020-01" db="EMBL/GenBank/DDBJ databases">
        <title>Insect and environment-associated Actinomycetes.</title>
        <authorList>
            <person name="Currrie C."/>
            <person name="Chevrette M."/>
            <person name="Carlson C."/>
            <person name="Stubbendieck R."/>
            <person name="Wendt-Pienkowski E."/>
        </authorList>
    </citation>
    <scope>NUCLEOTIDE SEQUENCE [LARGE SCALE GENOMIC DNA]</scope>
    <source>
        <strain evidence="3 5">SID14438</strain>
    </source>
</reference>
<dbReference type="Proteomes" id="UP000509345">
    <property type="component" value="Chromosome"/>
</dbReference>
<dbReference type="EMBL" id="JAAGME010000892">
    <property type="protein sequence ID" value="NEB69548.1"/>
    <property type="molecule type" value="Genomic_DNA"/>
</dbReference>
<accession>A0A6N9VE41</accession>
<protein>
    <submittedName>
        <fullName evidence="3">Zn-dependent exopeptidase M28</fullName>
    </submittedName>
</protein>
<gene>
    <name evidence="3" type="ORF">G3I39_21200</name>
    <name evidence="4" type="ORF">HUT09_01710</name>
</gene>
<evidence type="ECO:0000313" key="5">
    <source>
        <dbReference type="Proteomes" id="UP000471648"/>
    </source>
</evidence>
<feature type="domain" description="Peptidase M28" evidence="2">
    <location>
        <begin position="225"/>
        <end position="414"/>
    </location>
</feature>
<name>A0A6N9VE41_STRMI</name>
<sequence length="422" mass="43655">MVTPRRQAEEDALHMAETAHDQEPTAASGPADSFDTERALATLRSLCVPDMAGRAPGSAGHDRATRFLVSELTGSGLSPVLEHFAISGVLRLSAPPYCRADGPAGVRDLVHRAEFAEHPRSATMPAPVSGVASAEPGPGRWAIVRGPSQGPDFAELADELTARGVVGILVAQHADASGYLTKRVQGPPPVQLPVVALLPELLDAVTDAAVTAHVPLERAPAVGANIIATLPGRAPDARPILLSAHYDGVGSDPELHFPCAGDNASGAAVLCETARVLSRAEPLGRPLIFALLDAEEMGTLGSGHHARQLSEAQVRPDVLNIDMAGKFNGRVAVELGPADPPPDGLIAALDAAGRHLGIPLHAAPVASDNRRYAASGFPSAGVGLGAAHYHSPLDSPERIEPDALRRAGELTLATIRHLAAHG</sequence>
<dbReference type="AlphaFoldDB" id="A0A6N9VE41"/>
<dbReference type="GO" id="GO:0008235">
    <property type="term" value="F:metalloexopeptidase activity"/>
    <property type="evidence" value="ECO:0007669"/>
    <property type="project" value="InterPro"/>
</dbReference>
<feature type="region of interest" description="Disordered" evidence="1">
    <location>
        <begin position="1"/>
        <end position="32"/>
    </location>
</feature>
<dbReference type="Gene3D" id="3.40.630.10">
    <property type="entry name" value="Zn peptidases"/>
    <property type="match status" value="2"/>
</dbReference>
<evidence type="ECO:0000259" key="2">
    <source>
        <dbReference type="Pfam" id="PF04389"/>
    </source>
</evidence>
<evidence type="ECO:0000313" key="6">
    <source>
        <dbReference type="Proteomes" id="UP000509345"/>
    </source>
</evidence>
<dbReference type="SUPFAM" id="SSF53187">
    <property type="entry name" value="Zn-dependent exopeptidases"/>
    <property type="match status" value="1"/>
</dbReference>
<dbReference type="InterPro" id="IPR007484">
    <property type="entry name" value="Peptidase_M28"/>
</dbReference>
<dbReference type="Proteomes" id="UP000471648">
    <property type="component" value="Unassembled WGS sequence"/>
</dbReference>
<evidence type="ECO:0000313" key="4">
    <source>
        <dbReference type="EMBL" id="QKW41375.1"/>
    </source>
</evidence>
<dbReference type="PANTHER" id="PTHR12147">
    <property type="entry name" value="METALLOPEPTIDASE M28 FAMILY MEMBER"/>
    <property type="match status" value="1"/>
</dbReference>